<dbReference type="Proteomes" id="UP001157034">
    <property type="component" value="Unassembled WGS sequence"/>
</dbReference>
<evidence type="ECO:0000313" key="8">
    <source>
        <dbReference type="EMBL" id="GMA95462.1"/>
    </source>
</evidence>
<feature type="domain" description="Protein kinase" evidence="7">
    <location>
        <begin position="1"/>
        <end position="198"/>
    </location>
</feature>
<dbReference type="PROSITE" id="PS00109">
    <property type="entry name" value="PROTEIN_KINASE_TYR"/>
    <property type="match status" value="1"/>
</dbReference>
<organism evidence="8 9">
    <name type="scientific">Pseudolysinimonas kribbensis</name>
    <dbReference type="NCBI Taxonomy" id="433641"/>
    <lineage>
        <taxon>Bacteria</taxon>
        <taxon>Bacillati</taxon>
        <taxon>Actinomycetota</taxon>
        <taxon>Actinomycetes</taxon>
        <taxon>Micrococcales</taxon>
        <taxon>Microbacteriaceae</taxon>
        <taxon>Pseudolysinimonas</taxon>
    </lineage>
</organism>
<evidence type="ECO:0000256" key="3">
    <source>
        <dbReference type="ARBA" id="ARBA00022741"/>
    </source>
</evidence>
<dbReference type="EC" id="2.7.11.1" evidence="1"/>
<dbReference type="PANTHER" id="PTHR43671:SF13">
    <property type="entry name" value="SERINE_THREONINE-PROTEIN KINASE NEK2"/>
    <property type="match status" value="1"/>
</dbReference>
<dbReference type="Gene3D" id="1.10.510.10">
    <property type="entry name" value="Transferase(Phosphotransferase) domain 1"/>
    <property type="match status" value="1"/>
</dbReference>
<dbReference type="Pfam" id="PF00069">
    <property type="entry name" value="Pkinase"/>
    <property type="match status" value="1"/>
</dbReference>
<dbReference type="SUPFAM" id="SSF56112">
    <property type="entry name" value="Protein kinase-like (PK-like)"/>
    <property type="match status" value="1"/>
</dbReference>
<keyword evidence="9" id="KW-1185">Reference proteome</keyword>
<dbReference type="PANTHER" id="PTHR43671">
    <property type="entry name" value="SERINE/THREONINE-PROTEIN KINASE NEK"/>
    <property type="match status" value="1"/>
</dbReference>
<comment type="caution">
    <text evidence="8">The sequence shown here is derived from an EMBL/GenBank/DDBJ whole genome shotgun (WGS) entry which is preliminary data.</text>
</comment>
<dbReference type="InterPro" id="IPR000719">
    <property type="entry name" value="Prot_kinase_dom"/>
</dbReference>
<accession>A0ABQ6K9F6</accession>
<gene>
    <name evidence="8" type="ORF">GCM10025881_22860</name>
</gene>
<sequence>MTLFDAVSDDRGRGVLVLEYVHGSDVRARLARGPLPPPEVAAIGADVARALAYIHGQGVVHRDISPANILLPDDNASGPTAKLTDLGIARLVDDAKITATGSVIGTAGYMSPEQAEGRPATPAGDVYSLGLVLLECLTGRREFPGSGVESAVARLARDPAIPPALPAAWQELLRTMTARDPDGRPTAAEAAQRLSALVSLQAPALDDPSSPSSPRWR</sequence>
<evidence type="ECO:0000256" key="1">
    <source>
        <dbReference type="ARBA" id="ARBA00012513"/>
    </source>
</evidence>
<dbReference type="InterPro" id="IPR011009">
    <property type="entry name" value="Kinase-like_dom_sf"/>
</dbReference>
<keyword evidence="3" id="KW-0547">Nucleotide-binding</keyword>
<feature type="compositionally biased region" description="Low complexity" evidence="6">
    <location>
        <begin position="208"/>
        <end position="217"/>
    </location>
</feature>
<dbReference type="PROSITE" id="PS50011">
    <property type="entry name" value="PROTEIN_KINASE_DOM"/>
    <property type="match status" value="1"/>
</dbReference>
<feature type="region of interest" description="Disordered" evidence="6">
    <location>
        <begin position="198"/>
        <end position="217"/>
    </location>
</feature>
<evidence type="ECO:0000259" key="7">
    <source>
        <dbReference type="PROSITE" id="PS50011"/>
    </source>
</evidence>
<reference evidence="9" key="1">
    <citation type="journal article" date="2019" name="Int. J. Syst. Evol. Microbiol.">
        <title>The Global Catalogue of Microorganisms (GCM) 10K type strain sequencing project: providing services to taxonomists for standard genome sequencing and annotation.</title>
        <authorList>
            <consortium name="The Broad Institute Genomics Platform"/>
            <consortium name="The Broad Institute Genome Sequencing Center for Infectious Disease"/>
            <person name="Wu L."/>
            <person name="Ma J."/>
        </authorList>
    </citation>
    <scope>NUCLEOTIDE SEQUENCE [LARGE SCALE GENOMIC DNA]</scope>
    <source>
        <strain evidence="9">NBRC 108894</strain>
    </source>
</reference>
<keyword evidence="5" id="KW-0067">ATP-binding</keyword>
<evidence type="ECO:0000256" key="5">
    <source>
        <dbReference type="ARBA" id="ARBA00022840"/>
    </source>
</evidence>
<proteinExistence type="predicted"/>
<evidence type="ECO:0000256" key="2">
    <source>
        <dbReference type="ARBA" id="ARBA00022679"/>
    </source>
</evidence>
<dbReference type="RefSeq" id="WP_284254229.1">
    <property type="nucleotide sequence ID" value="NZ_BSVB01000001.1"/>
</dbReference>
<evidence type="ECO:0000256" key="6">
    <source>
        <dbReference type="SAM" id="MobiDB-lite"/>
    </source>
</evidence>
<keyword evidence="4" id="KW-0418">Kinase</keyword>
<dbReference type="CDD" id="cd14014">
    <property type="entry name" value="STKc_PknB_like"/>
    <property type="match status" value="1"/>
</dbReference>
<name>A0ABQ6K9F6_9MICO</name>
<keyword evidence="2" id="KW-0808">Transferase</keyword>
<dbReference type="EMBL" id="BSVB01000001">
    <property type="protein sequence ID" value="GMA95462.1"/>
    <property type="molecule type" value="Genomic_DNA"/>
</dbReference>
<dbReference type="InterPro" id="IPR008266">
    <property type="entry name" value="Tyr_kinase_AS"/>
</dbReference>
<evidence type="ECO:0000313" key="9">
    <source>
        <dbReference type="Proteomes" id="UP001157034"/>
    </source>
</evidence>
<dbReference type="InterPro" id="IPR050660">
    <property type="entry name" value="NEK_Ser/Thr_kinase"/>
</dbReference>
<protein>
    <recommendedName>
        <fullName evidence="1">non-specific serine/threonine protein kinase</fullName>
        <ecNumber evidence="1">2.7.11.1</ecNumber>
    </recommendedName>
</protein>
<evidence type="ECO:0000256" key="4">
    <source>
        <dbReference type="ARBA" id="ARBA00022777"/>
    </source>
</evidence>